<feature type="domain" description="DUF6046" evidence="1">
    <location>
        <begin position="66"/>
        <end position="182"/>
    </location>
</feature>
<protein>
    <recommendedName>
        <fullName evidence="1">DUF6046 domain-containing protein</fullName>
    </recommendedName>
</protein>
<reference evidence="2 3" key="2">
    <citation type="submission" date="2019-09" db="EMBL/GenBank/DDBJ databases">
        <authorList>
            <person name="Jin C."/>
        </authorList>
    </citation>
    <scope>NUCLEOTIDE SEQUENCE [LARGE SCALE GENOMIC DNA]</scope>
    <source>
        <strain evidence="2 3">BN140078</strain>
    </source>
</reference>
<dbReference type="InterPro" id="IPR046109">
    <property type="entry name" value="DUF6046"/>
</dbReference>
<evidence type="ECO:0000313" key="2">
    <source>
        <dbReference type="EMBL" id="KAA2245490.1"/>
    </source>
</evidence>
<comment type="caution">
    <text evidence="2">The sequence shown here is derived from an EMBL/GenBank/DDBJ whole genome shotgun (WGS) entry which is preliminary data.</text>
</comment>
<accession>A0A5B2W455</accession>
<proteinExistence type="predicted"/>
<organism evidence="2 3">
    <name type="scientific">Chitinophaga agrisoli</name>
    <dbReference type="NCBI Taxonomy" id="2607653"/>
    <lineage>
        <taxon>Bacteria</taxon>
        <taxon>Pseudomonadati</taxon>
        <taxon>Bacteroidota</taxon>
        <taxon>Chitinophagia</taxon>
        <taxon>Chitinophagales</taxon>
        <taxon>Chitinophagaceae</taxon>
        <taxon>Chitinophaga</taxon>
    </lineage>
</organism>
<evidence type="ECO:0000313" key="3">
    <source>
        <dbReference type="Proteomes" id="UP000324611"/>
    </source>
</evidence>
<name>A0A5B2W455_9BACT</name>
<dbReference type="RefSeq" id="WP_149836879.1">
    <property type="nucleotide sequence ID" value="NZ_VUOC01000001.1"/>
</dbReference>
<keyword evidence="3" id="KW-1185">Reference proteome</keyword>
<dbReference type="Pfam" id="PF19512">
    <property type="entry name" value="DUF6046"/>
    <property type="match status" value="1"/>
</dbReference>
<dbReference type="AlphaFoldDB" id="A0A5B2W455"/>
<dbReference type="EMBL" id="VUOC01000001">
    <property type="protein sequence ID" value="KAA2245490.1"/>
    <property type="molecule type" value="Genomic_DNA"/>
</dbReference>
<dbReference type="Proteomes" id="UP000324611">
    <property type="component" value="Unassembled WGS sequence"/>
</dbReference>
<gene>
    <name evidence="2" type="ORF">F0L74_05905</name>
</gene>
<reference evidence="2 3" key="1">
    <citation type="submission" date="2019-09" db="EMBL/GenBank/DDBJ databases">
        <title>Chitinophaga ginsengihumi sp. nov., isolated from soil of ginseng rhizosphere.</title>
        <authorList>
            <person name="Lee J."/>
        </authorList>
    </citation>
    <scope>NUCLEOTIDE SEQUENCE [LARGE SCALE GENOMIC DNA]</scope>
    <source>
        <strain evidence="2 3">BN140078</strain>
    </source>
</reference>
<evidence type="ECO:0000259" key="1">
    <source>
        <dbReference type="Pfam" id="PF19512"/>
    </source>
</evidence>
<sequence length="183" mass="21103">MAVFDLREIFERVFGYSPPPEPPEFPDAPPRLETSILAQPYYLEDAVGREFFMPVTIDGYLIPFAVMSMYWKKTYISTSMPERGGSVKELISIDDYVFEIRGICLNDGNDFPEQDIIDLHNLFKKNSSVTMRSALSAIVLKGEFDERVIIRDVRWPDMQGVQHARAFEMTVESDMIFELEISQ</sequence>